<evidence type="ECO:0000313" key="1">
    <source>
        <dbReference type="EMBL" id="BBM55073.1"/>
    </source>
</evidence>
<proteinExistence type="predicted"/>
<accession>A0A510KXZ9</accession>
<dbReference type="Proteomes" id="UP000321944">
    <property type="component" value="Chromosome"/>
</dbReference>
<protein>
    <submittedName>
        <fullName evidence="1">ABC-2 type transporter</fullName>
    </submittedName>
</protein>
<gene>
    <name evidence="1" type="ORF">JMUB3936_1357</name>
</gene>
<evidence type="ECO:0000313" key="2">
    <source>
        <dbReference type="Proteomes" id="UP000321944"/>
    </source>
</evidence>
<name>A0A510KXZ9_9FUSO</name>
<dbReference type="AlphaFoldDB" id="A0A510KXZ9"/>
<sequence length="83" mass="9850">MLKENVKAKVIVIDFNDRKGWKLYHNEDLYGNTEIADDRFWNDVQEGYYKFSKGTTLIADIKCPWKIEEPLKILKVHEVIYGD</sequence>
<dbReference type="OrthoDB" id="81016at2"/>
<dbReference type="EMBL" id="AP019841">
    <property type="protein sequence ID" value="BBM55073.1"/>
    <property type="molecule type" value="Genomic_DNA"/>
</dbReference>
<organism evidence="1 2">
    <name type="scientific">Leptotrichia wadei</name>
    <dbReference type="NCBI Taxonomy" id="157687"/>
    <lineage>
        <taxon>Bacteria</taxon>
        <taxon>Fusobacteriati</taxon>
        <taxon>Fusobacteriota</taxon>
        <taxon>Fusobacteriia</taxon>
        <taxon>Fusobacteriales</taxon>
        <taxon>Leptotrichiaceae</taxon>
        <taxon>Leptotrichia</taxon>
    </lineage>
</organism>
<dbReference type="RefSeq" id="WP_147003789.1">
    <property type="nucleotide sequence ID" value="NZ_AP019841.1"/>
</dbReference>
<reference evidence="1 2" key="1">
    <citation type="submission" date="2019-07" db="EMBL/GenBank/DDBJ databases">
        <title>Complete Genome Sequence of Leptotrichia wadei Strain JMUB3936.</title>
        <authorList>
            <person name="Watanabe S."/>
            <person name="Cui L."/>
        </authorList>
    </citation>
    <scope>NUCLEOTIDE SEQUENCE [LARGE SCALE GENOMIC DNA]</scope>
    <source>
        <strain evidence="1 2">JMUB3936</strain>
    </source>
</reference>